<keyword evidence="1" id="KW-0812">Transmembrane</keyword>
<dbReference type="Gene3D" id="1.10.150.280">
    <property type="entry name" value="AF1531-like domain"/>
    <property type="match status" value="1"/>
</dbReference>
<dbReference type="PANTHER" id="PTHR21180:SF32">
    <property type="entry name" value="ENDONUCLEASE_EXONUCLEASE_PHOSPHATASE FAMILY DOMAIN-CONTAINING PROTEIN 1"/>
    <property type="match status" value="1"/>
</dbReference>
<dbReference type="STRING" id="228410.NE0940"/>
<dbReference type="eggNOG" id="COG1555">
    <property type="taxonomic scope" value="Bacteria"/>
</dbReference>
<dbReference type="InterPro" id="IPR010994">
    <property type="entry name" value="RuvA_2-like"/>
</dbReference>
<evidence type="ECO:0000256" key="1">
    <source>
        <dbReference type="SAM" id="Phobius"/>
    </source>
</evidence>
<evidence type="ECO:0000313" key="2">
    <source>
        <dbReference type="EMBL" id="CAD84851.1"/>
    </source>
</evidence>
<evidence type="ECO:0000313" key="3">
    <source>
        <dbReference type="Proteomes" id="UP000001416"/>
    </source>
</evidence>
<keyword evidence="1" id="KW-0472">Membrane</keyword>
<organism evidence="2 3">
    <name type="scientific">Nitrosomonas europaea (strain ATCC 19718 / CIP 103999 / KCTC 2705 / NBRC 14298)</name>
    <dbReference type="NCBI Taxonomy" id="228410"/>
    <lineage>
        <taxon>Bacteria</taxon>
        <taxon>Pseudomonadati</taxon>
        <taxon>Pseudomonadota</taxon>
        <taxon>Betaproteobacteria</taxon>
        <taxon>Nitrosomonadales</taxon>
        <taxon>Nitrosomonadaceae</taxon>
        <taxon>Nitrosomonas</taxon>
    </lineage>
</organism>
<dbReference type="HOGENOM" id="CLU_052011_4_2_4"/>
<gene>
    <name evidence="2" type="ordered locus">NE0940</name>
</gene>
<dbReference type="EMBL" id="AL954747">
    <property type="protein sequence ID" value="CAD84851.1"/>
    <property type="molecule type" value="Genomic_DNA"/>
</dbReference>
<feature type="transmembrane region" description="Helical" evidence="1">
    <location>
        <begin position="30"/>
        <end position="48"/>
    </location>
</feature>
<keyword evidence="3" id="KW-1185">Reference proteome</keyword>
<protein>
    <submittedName>
        <fullName evidence="2">Putative DNA transport competence protein, ComEA</fullName>
    </submittedName>
</protein>
<proteinExistence type="predicted"/>
<accession>Q82VW4</accession>
<dbReference type="KEGG" id="neu:NE0940"/>
<name>Q82VW4_NITEU</name>
<dbReference type="AlphaFoldDB" id="Q82VW4"/>
<dbReference type="NCBIfam" id="TIGR00426">
    <property type="entry name" value="competence protein ComEA helix-hairpin-helix repeat region"/>
    <property type="match status" value="1"/>
</dbReference>
<dbReference type="SUPFAM" id="SSF47781">
    <property type="entry name" value="RuvA domain 2-like"/>
    <property type="match status" value="1"/>
</dbReference>
<dbReference type="PhylomeDB" id="Q82VW4"/>
<dbReference type="GO" id="GO:0015628">
    <property type="term" value="P:protein secretion by the type II secretion system"/>
    <property type="evidence" value="ECO:0007669"/>
    <property type="project" value="TreeGrafter"/>
</dbReference>
<sequence>MYYIWPKRLKLRNPEALFLNFCGDSEMKKIFLILVIFFGFNLSVLAGVDINTASQADLESVKGLGPVKAKAIIEYRNKYGMFKSVEELANVKGIGAGILKQLGDQVSVQEGAVLTETKVD</sequence>
<dbReference type="PANTHER" id="PTHR21180">
    <property type="entry name" value="ENDONUCLEASE/EXONUCLEASE/PHOSPHATASE FAMILY DOMAIN-CONTAINING PROTEIN 1"/>
    <property type="match status" value="1"/>
</dbReference>
<dbReference type="InterPro" id="IPR051675">
    <property type="entry name" value="Endo/Exo/Phosphatase_dom_1"/>
</dbReference>
<dbReference type="InterPro" id="IPR004509">
    <property type="entry name" value="Competence_ComEA_HhH"/>
</dbReference>
<dbReference type="Pfam" id="PF12836">
    <property type="entry name" value="HHH_3"/>
    <property type="match status" value="1"/>
</dbReference>
<dbReference type="Proteomes" id="UP000001416">
    <property type="component" value="Chromosome"/>
</dbReference>
<keyword evidence="1" id="KW-1133">Transmembrane helix</keyword>
<reference evidence="2 3" key="1">
    <citation type="journal article" date="2003" name="J. Bacteriol.">
        <title>Complete genome sequence of the ammonia-oxidizing bacterium and obligate chemolithoautotroph Nitrosomonas europaea.</title>
        <authorList>
            <person name="Chain P."/>
            <person name="Lamerdin J."/>
            <person name="Larimer F."/>
            <person name="Regala W."/>
            <person name="Land M."/>
            <person name="Hauser L."/>
            <person name="Hooper A."/>
            <person name="Klotz M."/>
            <person name="Norton J."/>
            <person name="Sayavedra-Soto L."/>
            <person name="Arciero D."/>
            <person name="Hommes N."/>
            <person name="Whittaker M."/>
            <person name="Arp D."/>
        </authorList>
    </citation>
    <scope>NUCLEOTIDE SEQUENCE [LARGE SCALE GENOMIC DNA]</scope>
    <source>
        <strain evidence="3">ATCC 19718 / CIP 103999 / KCTC 2705 / NBRC 14298</strain>
    </source>
</reference>
<dbReference type="GO" id="GO:0015627">
    <property type="term" value="C:type II protein secretion system complex"/>
    <property type="evidence" value="ECO:0007669"/>
    <property type="project" value="TreeGrafter"/>
</dbReference>